<proteinExistence type="predicted"/>
<dbReference type="EMBL" id="CP033138">
    <property type="protein sequence ID" value="AYO17075.1"/>
    <property type="molecule type" value="Genomic_DNA"/>
</dbReference>
<evidence type="ECO:0000313" key="2">
    <source>
        <dbReference type="EMBL" id="QGH49222.1"/>
    </source>
</evidence>
<reference evidence="2 4" key="1">
    <citation type="journal article" date="2015" name="Genome Announc.">
        <title>Draft Genome Sequence of Vibrio owensii Strain SH-14, Which Causes Shrimp Acute Hepatopancreatic Necrosis Disease.</title>
        <authorList>
            <person name="Liu L."/>
            <person name="Xiao J."/>
            <person name="Xia X."/>
            <person name="Pan Y."/>
            <person name="Yan S."/>
            <person name="Wang Y."/>
        </authorList>
    </citation>
    <scope>NUCLEOTIDE SEQUENCE [LARGE SCALE GENOMIC DNA]</scope>
    <source>
        <strain evidence="2 4">SH14</strain>
    </source>
</reference>
<accession>A0AAP9GG67</accession>
<evidence type="ECO:0000313" key="3">
    <source>
        <dbReference type="Proteomes" id="UP000272136"/>
    </source>
</evidence>
<gene>
    <name evidence="2" type="ORF">APZ19_19070</name>
    <name evidence="1" type="ORF">D0812_22055</name>
</gene>
<keyword evidence="3" id="KW-1185">Reference proteome</keyword>
<name>A0AAP9GG67_9VIBR</name>
<dbReference type="AlphaFoldDB" id="A0AAP9GG67"/>
<dbReference type="Proteomes" id="UP000390336">
    <property type="component" value="Chromosome 2"/>
</dbReference>
<reference evidence="2" key="3">
    <citation type="submission" date="2019-11" db="EMBL/GenBank/DDBJ databases">
        <title>Complete genome sequence of Vibrio owensii SH-14 isolated from shrimp with acute hepatopancreatic necrosis diease.</title>
        <authorList>
            <person name="Liang X."/>
            <person name="Wang Y."/>
        </authorList>
    </citation>
    <scope>NUCLEOTIDE SEQUENCE</scope>
    <source>
        <strain evidence="2">SH14</strain>
    </source>
</reference>
<sequence length="95" mass="10926">MTAFRMTKKLPAITTQPYGVFVSEQKERGRYLIHLVKLTKVDFKEGDRLSENGLTTCTKHVSKWGIEQKDRIDQAVDHIVSEWHKANQAQNEAKA</sequence>
<dbReference type="EMBL" id="CP045860">
    <property type="protein sequence ID" value="QGH49222.1"/>
    <property type="molecule type" value="Genomic_DNA"/>
</dbReference>
<dbReference type="RefSeq" id="WP_054823370.1">
    <property type="nucleotide sequence ID" value="NZ_CP033138.1"/>
</dbReference>
<dbReference type="Proteomes" id="UP000272136">
    <property type="component" value="Chromosome 2"/>
</dbReference>
<evidence type="ECO:0000313" key="4">
    <source>
        <dbReference type="Proteomes" id="UP000390336"/>
    </source>
</evidence>
<reference evidence="1 3" key="2">
    <citation type="submission" date="2018-10" db="EMBL/GenBank/DDBJ databases">
        <title>Whole Genome of Vibrio owensii strain 170502, isolated from Acute Hepatopancreatic Necrosis Disease (AHPND) shrimp.</title>
        <authorList>
            <person name="Yan M."/>
            <person name="Wang X."/>
            <person name="Wang Y."/>
        </authorList>
    </citation>
    <scope>NUCLEOTIDE SEQUENCE [LARGE SCALE GENOMIC DNA]</scope>
    <source>
        <strain evidence="1 3">1700302</strain>
    </source>
</reference>
<protein>
    <submittedName>
        <fullName evidence="2">Uncharacterized protein</fullName>
    </submittedName>
</protein>
<evidence type="ECO:0000313" key="1">
    <source>
        <dbReference type="EMBL" id="AYO17075.1"/>
    </source>
</evidence>
<organism evidence="2 4">
    <name type="scientific">Vibrio owensii</name>
    <dbReference type="NCBI Taxonomy" id="696485"/>
    <lineage>
        <taxon>Bacteria</taxon>
        <taxon>Pseudomonadati</taxon>
        <taxon>Pseudomonadota</taxon>
        <taxon>Gammaproteobacteria</taxon>
        <taxon>Vibrionales</taxon>
        <taxon>Vibrionaceae</taxon>
        <taxon>Vibrio</taxon>
    </lineage>
</organism>